<gene>
    <name evidence="1" type="ORF">PRZ48_009798</name>
</gene>
<evidence type="ECO:0000313" key="1">
    <source>
        <dbReference type="EMBL" id="KAK4499285.1"/>
    </source>
</evidence>
<keyword evidence="2" id="KW-1185">Reference proteome</keyword>
<reference evidence="1 2" key="1">
    <citation type="journal article" date="2023" name="G3 (Bethesda)">
        <title>A chromosome-level genome assembly of Zasmidium syzygii isolated from banana leaves.</title>
        <authorList>
            <person name="van Westerhoven A.C."/>
            <person name="Mehrabi R."/>
            <person name="Talebi R."/>
            <person name="Steentjes M.B.F."/>
            <person name="Corcolon B."/>
            <person name="Chong P.A."/>
            <person name="Kema G.H.J."/>
            <person name="Seidl M.F."/>
        </authorList>
    </citation>
    <scope>NUCLEOTIDE SEQUENCE [LARGE SCALE GENOMIC DNA]</scope>
    <source>
        <strain evidence="1 2">P124</strain>
    </source>
</reference>
<dbReference type="PANTHER" id="PTHR42085">
    <property type="entry name" value="F-BOX DOMAIN-CONTAINING PROTEIN"/>
    <property type="match status" value="1"/>
</dbReference>
<dbReference type="Proteomes" id="UP001305779">
    <property type="component" value="Unassembled WGS sequence"/>
</dbReference>
<dbReference type="EMBL" id="JAXOVC010000007">
    <property type="protein sequence ID" value="KAK4499285.1"/>
    <property type="molecule type" value="Genomic_DNA"/>
</dbReference>
<proteinExistence type="predicted"/>
<dbReference type="PANTHER" id="PTHR42085:SF1">
    <property type="entry name" value="F-BOX DOMAIN-CONTAINING PROTEIN"/>
    <property type="match status" value="1"/>
</dbReference>
<organism evidence="1 2">
    <name type="scientific">Zasmidium cellare</name>
    <name type="common">Wine cellar mold</name>
    <name type="synonym">Racodium cellare</name>
    <dbReference type="NCBI Taxonomy" id="395010"/>
    <lineage>
        <taxon>Eukaryota</taxon>
        <taxon>Fungi</taxon>
        <taxon>Dikarya</taxon>
        <taxon>Ascomycota</taxon>
        <taxon>Pezizomycotina</taxon>
        <taxon>Dothideomycetes</taxon>
        <taxon>Dothideomycetidae</taxon>
        <taxon>Mycosphaerellales</taxon>
        <taxon>Mycosphaerellaceae</taxon>
        <taxon>Zasmidium</taxon>
    </lineage>
</organism>
<evidence type="ECO:0008006" key="3">
    <source>
        <dbReference type="Google" id="ProtNLM"/>
    </source>
</evidence>
<sequence length="370" mass="41968">MAVNFLSLPAELRNMIYGKYLFDDLNASEYFNNQVKLAQLHVPELARAYPPQPANTPASQQRPDIYDEVLTYFYSRMTATMNIRTALAFWNHWTLRTASDDFVAHLRKFELIGCVVCNGYTHAKIFIDLNDHTNMVSIGNDQPQAVDTNMAGDIDKLDKSKDVGKDDDAGETQNRCRLLELPAELRTAIYELALSNLDIVADLASRTGCEAIADAAALTMTCKRIHKECANLVYDLNVIKFKLPKNEARANSTIQTLTNLQRPWGTCSLKVIELWITHKRTEYDFSEWIYDTRRELKALKGLCEKVTIGVGIVVDHHKMVVRFDLDDQKTLREGINVSVEKYYRMIPAEIPADSEAAGLADNVSMMFWAD</sequence>
<accession>A0ABR0EDC2</accession>
<comment type="caution">
    <text evidence="1">The sequence shown here is derived from an EMBL/GenBank/DDBJ whole genome shotgun (WGS) entry which is preliminary data.</text>
</comment>
<name>A0ABR0EDC2_ZASCE</name>
<protein>
    <recommendedName>
        <fullName evidence="3">F-box domain-containing protein</fullName>
    </recommendedName>
</protein>
<evidence type="ECO:0000313" key="2">
    <source>
        <dbReference type="Proteomes" id="UP001305779"/>
    </source>
</evidence>
<dbReference type="InterPro" id="IPR038883">
    <property type="entry name" value="AN11006-like"/>
</dbReference>